<dbReference type="PANTHER" id="PTHR30203">
    <property type="entry name" value="OUTER MEMBRANE CATION EFFLUX PROTEIN"/>
    <property type="match status" value="1"/>
</dbReference>
<feature type="chain" id="PRO_5033098777" evidence="2">
    <location>
        <begin position="29"/>
        <end position="476"/>
    </location>
</feature>
<accession>A0A848G918</accession>
<keyword evidence="2" id="KW-0564">Palmitate</keyword>
<keyword evidence="2" id="KW-0449">Lipoprotein</keyword>
<evidence type="ECO:0000256" key="1">
    <source>
        <dbReference type="ARBA" id="ARBA00007613"/>
    </source>
</evidence>
<dbReference type="PROSITE" id="PS51257">
    <property type="entry name" value="PROKAR_LIPOPROTEIN"/>
    <property type="match status" value="1"/>
</dbReference>
<comment type="caution">
    <text evidence="4">The sequence shown here is derived from an EMBL/GenBank/DDBJ whole genome shotgun (WGS) entry which is preliminary data.</text>
</comment>
<keyword evidence="2" id="KW-0812">Transmembrane</keyword>
<dbReference type="InterPro" id="IPR003423">
    <property type="entry name" value="OMP_efflux"/>
</dbReference>
<dbReference type="GO" id="GO:0015562">
    <property type="term" value="F:efflux transmembrane transporter activity"/>
    <property type="evidence" value="ECO:0007669"/>
    <property type="project" value="InterPro"/>
</dbReference>
<keyword evidence="2" id="KW-0732">Signal</keyword>
<name>A0A848G918_9RHOO</name>
<dbReference type="EMBL" id="JABBGA010000020">
    <property type="protein sequence ID" value="NML27939.1"/>
    <property type="molecule type" value="Genomic_DNA"/>
</dbReference>
<organism evidence="4 5">
    <name type="scientific">Zoogloea dura</name>
    <dbReference type="NCBI Taxonomy" id="2728840"/>
    <lineage>
        <taxon>Bacteria</taxon>
        <taxon>Pseudomonadati</taxon>
        <taxon>Pseudomonadota</taxon>
        <taxon>Betaproteobacteria</taxon>
        <taxon>Rhodocyclales</taxon>
        <taxon>Zoogloeaceae</taxon>
        <taxon>Zoogloea</taxon>
    </lineage>
</organism>
<dbReference type="Pfam" id="PF02321">
    <property type="entry name" value="OEP"/>
    <property type="match status" value="2"/>
</dbReference>
<feature type="coiled-coil region" evidence="3">
    <location>
        <begin position="71"/>
        <end position="105"/>
    </location>
</feature>
<dbReference type="RefSeq" id="WP_169147473.1">
    <property type="nucleotide sequence ID" value="NZ_JABBGA010000020.1"/>
</dbReference>
<dbReference type="Gene3D" id="2.20.200.10">
    <property type="entry name" value="Outer membrane efflux proteins (OEP)"/>
    <property type="match status" value="1"/>
</dbReference>
<dbReference type="PANTHER" id="PTHR30203:SF33">
    <property type="entry name" value="BLR4455 PROTEIN"/>
    <property type="match status" value="1"/>
</dbReference>
<sequence>MNRTALPAMTLRLPLLAAALLLAGCAVGPDYRRPDAPVPAQFRAADGWKLAGPADAPIAKAWWKHFNDPQLDQLVEQVDLSNQSIRIAEARYRQATALLDAAQAQALPTLNAAAGVTRSQGVSTTTTGGTTAAVGAPIRNTSRLSLTASWEPDLWGRIARGSEAAGASAAAVAADLRAARLSARAAVSQAYLQLRVNDAQHALLERTVAAYTRSAEITRHRFDAGVAARADVTQAQAQLKTAQAQLIDLGIQRRQLEHAIAVLTGKAPAELSLAPSSSLPELPRVPGLLPSTLLERRPDVGAAERRVAAANAQIGVAQAAFFPTLTLGATGGTQSSALARVLSLPNSFWSLGPNLALALFDGGARSARKDQAVAAWDESVASYRQTVLTAFQEVEDNLAALQILDAEARAQAEALAAATESLELVNNQYLAGTVSYLNVTNAQTVALNAERARLDIMVRRLTGSVALFKAIGGDQP</sequence>
<dbReference type="SUPFAM" id="SSF56954">
    <property type="entry name" value="Outer membrane efflux proteins (OEP)"/>
    <property type="match status" value="1"/>
</dbReference>
<dbReference type="AlphaFoldDB" id="A0A848G918"/>
<keyword evidence="2" id="KW-0472">Membrane</keyword>
<comment type="subcellular location">
    <subcellularLocation>
        <location evidence="2">Cell membrane</location>
        <topology evidence="2">Lipid-anchor</topology>
    </subcellularLocation>
</comment>
<comment type="similarity">
    <text evidence="1 2">Belongs to the outer membrane factor (OMF) (TC 1.B.17) family.</text>
</comment>
<evidence type="ECO:0000256" key="2">
    <source>
        <dbReference type="RuleBase" id="RU362097"/>
    </source>
</evidence>
<dbReference type="GO" id="GO:0005886">
    <property type="term" value="C:plasma membrane"/>
    <property type="evidence" value="ECO:0007669"/>
    <property type="project" value="UniProtKB-SubCell"/>
</dbReference>
<dbReference type="InterPro" id="IPR010131">
    <property type="entry name" value="MdtP/NodT-like"/>
</dbReference>
<dbReference type="NCBIfam" id="TIGR01845">
    <property type="entry name" value="outer_NodT"/>
    <property type="match status" value="1"/>
</dbReference>
<reference evidence="4 5" key="1">
    <citation type="submission" date="2020-04" db="EMBL/GenBank/DDBJ databases">
        <title>Zoogloea sp. G-4-1-14 isolated from soil.</title>
        <authorList>
            <person name="Dahal R.H."/>
        </authorList>
    </citation>
    <scope>NUCLEOTIDE SEQUENCE [LARGE SCALE GENOMIC DNA]</scope>
    <source>
        <strain evidence="4 5">G-4-1-14</strain>
    </source>
</reference>
<dbReference type="Proteomes" id="UP000580043">
    <property type="component" value="Unassembled WGS sequence"/>
</dbReference>
<proteinExistence type="inferred from homology"/>
<protein>
    <submittedName>
        <fullName evidence="4">Efflux transporter outer membrane subunit</fullName>
    </submittedName>
</protein>
<keyword evidence="3" id="KW-0175">Coiled coil</keyword>
<evidence type="ECO:0000313" key="5">
    <source>
        <dbReference type="Proteomes" id="UP000580043"/>
    </source>
</evidence>
<gene>
    <name evidence="4" type="ORF">HHL15_19450</name>
</gene>
<feature type="signal peptide" evidence="2">
    <location>
        <begin position="1"/>
        <end position="28"/>
    </location>
</feature>
<dbReference type="Gene3D" id="1.20.1600.10">
    <property type="entry name" value="Outer membrane efflux proteins (OEP)"/>
    <property type="match status" value="1"/>
</dbReference>
<evidence type="ECO:0000313" key="4">
    <source>
        <dbReference type="EMBL" id="NML27939.1"/>
    </source>
</evidence>
<keyword evidence="2" id="KW-1134">Transmembrane beta strand</keyword>
<evidence type="ECO:0000256" key="3">
    <source>
        <dbReference type="SAM" id="Coils"/>
    </source>
</evidence>
<keyword evidence="5" id="KW-1185">Reference proteome</keyword>